<dbReference type="SMART" id="SM00382">
    <property type="entry name" value="AAA"/>
    <property type="match status" value="1"/>
</dbReference>
<dbReference type="GO" id="GO:0055085">
    <property type="term" value="P:transmembrane transport"/>
    <property type="evidence" value="ECO:0007669"/>
    <property type="project" value="UniProtKB-ARBA"/>
</dbReference>
<evidence type="ECO:0000256" key="5">
    <source>
        <dbReference type="ARBA" id="ARBA00022741"/>
    </source>
</evidence>
<dbReference type="SUPFAM" id="SSF52540">
    <property type="entry name" value="P-loop containing nucleoside triphosphate hydrolases"/>
    <property type="match status" value="1"/>
</dbReference>
<dbReference type="NCBIfam" id="TIGR01727">
    <property type="entry name" value="oligo_HPY"/>
    <property type="match status" value="1"/>
</dbReference>
<keyword evidence="5" id="KW-0547">Nucleotide-binding</keyword>
<dbReference type="Proteomes" id="UP000252023">
    <property type="component" value="Chromosome"/>
</dbReference>
<dbReference type="PROSITE" id="PS50893">
    <property type="entry name" value="ABC_TRANSPORTER_2"/>
    <property type="match status" value="1"/>
</dbReference>
<dbReference type="GO" id="GO:0015833">
    <property type="term" value="P:peptide transport"/>
    <property type="evidence" value="ECO:0007669"/>
    <property type="project" value="InterPro"/>
</dbReference>
<dbReference type="InterPro" id="IPR013563">
    <property type="entry name" value="Oligopep_ABC_C"/>
</dbReference>
<dbReference type="InterPro" id="IPR050388">
    <property type="entry name" value="ABC_Ni/Peptide_Import"/>
</dbReference>
<dbReference type="InterPro" id="IPR003593">
    <property type="entry name" value="AAA+_ATPase"/>
</dbReference>
<dbReference type="PROSITE" id="PS00211">
    <property type="entry name" value="ABC_TRANSPORTER_1"/>
    <property type="match status" value="1"/>
</dbReference>
<keyword evidence="3" id="KW-0813">Transport</keyword>
<evidence type="ECO:0000313" key="9">
    <source>
        <dbReference type="EMBL" id="AXC49970.1"/>
    </source>
</evidence>
<dbReference type="GO" id="GO:0016887">
    <property type="term" value="F:ATP hydrolysis activity"/>
    <property type="evidence" value="ECO:0007669"/>
    <property type="project" value="InterPro"/>
</dbReference>
<feature type="domain" description="ABC transporter" evidence="8">
    <location>
        <begin position="14"/>
        <end position="260"/>
    </location>
</feature>
<dbReference type="OrthoDB" id="9802264at2"/>
<dbReference type="InterPro" id="IPR027417">
    <property type="entry name" value="P-loop_NTPase"/>
</dbReference>
<dbReference type="PANTHER" id="PTHR43297:SF2">
    <property type="entry name" value="DIPEPTIDE TRANSPORT ATP-BINDING PROTEIN DPPD"/>
    <property type="match status" value="1"/>
</dbReference>
<evidence type="ECO:0000256" key="3">
    <source>
        <dbReference type="ARBA" id="ARBA00022448"/>
    </source>
</evidence>
<evidence type="ECO:0000256" key="2">
    <source>
        <dbReference type="ARBA" id="ARBA00005417"/>
    </source>
</evidence>
<proteinExistence type="inferred from homology"/>
<keyword evidence="10" id="KW-1185">Reference proteome</keyword>
<accession>A0A344PKR5</accession>
<dbReference type="GO" id="GO:0005524">
    <property type="term" value="F:ATP binding"/>
    <property type="evidence" value="ECO:0007669"/>
    <property type="project" value="UniProtKB-KW"/>
</dbReference>
<sequence>MVEPLVGSDTPPLLSVRDLTIRFRNQPSVVDGLDLDVAAGDTLCIVGESGCGKSLTALALMGLLPKSAKVSGRREVDGQGADFRDAHAMDGLRGDRIAMIFQEPMTSLNPAFSVGSQIAEAVLCHHDVTRTEAEARAVAIMARVGISDPQRRMRQYPHEMSGGMRQRIMIAMALVNEPRLLIADEPTTALDVTIQAQILDLIAQMQADARMGLVLITHDLGVVAQIATRVAVMYAGRVVESGSAAEVFADPQHPYTLGLLGSLPSLSGPRGRLATIPGSVPPAEAMPPGCRFASRCPFAAPICATRPPLRQVGGAGHDVACHFAPLDQYFRPAA</sequence>
<keyword evidence="4" id="KW-1003">Cell membrane</keyword>
<dbReference type="KEGG" id="pars:DRW48_09930"/>
<dbReference type="PANTHER" id="PTHR43297">
    <property type="entry name" value="OLIGOPEPTIDE TRANSPORT ATP-BINDING PROTEIN APPD"/>
    <property type="match status" value="1"/>
</dbReference>
<keyword evidence="6 9" id="KW-0067">ATP-binding</keyword>
<dbReference type="Pfam" id="PF08352">
    <property type="entry name" value="oligo_HPY"/>
    <property type="match status" value="1"/>
</dbReference>
<dbReference type="CDD" id="cd03257">
    <property type="entry name" value="ABC_NikE_OppD_transporters"/>
    <property type="match status" value="1"/>
</dbReference>
<name>A0A344PKR5_9RHOB</name>
<comment type="similarity">
    <text evidence="2">Belongs to the ABC transporter superfamily.</text>
</comment>
<dbReference type="AlphaFoldDB" id="A0A344PKR5"/>
<evidence type="ECO:0000256" key="6">
    <source>
        <dbReference type="ARBA" id="ARBA00022840"/>
    </source>
</evidence>
<reference evidence="10" key="1">
    <citation type="submission" date="2018-07" db="EMBL/GenBank/DDBJ databases">
        <title>Genome sequencing of Paracoccus sp. SC2-6.</title>
        <authorList>
            <person name="Heo J."/>
            <person name="Kim S.-J."/>
            <person name="Kwon S.-W."/>
        </authorList>
    </citation>
    <scope>NUCLEOTIDE SEQUENCE [LARGE SCALE GENOMIC DNA]</scope>
    <source>
        <strain evidence="10">SC2-6</strain>
    </source>
</reference>
<evidence type="ECO:0000256" key="1">
    <source>
        <dbReference type="ARBA" id="ARBA00004417"/>
    </source>
</evidence>
<evidence type="ECO:0000256" key="4">
    <source>
        <dbReference type="ARBA" id="ARBA00022475"/>
    </source>
</evidence>
<dbReference type="Pfam" id="PF00005">
    <property type="entry name" value="ABC_tran"/>
    <property type="match status" value="1"/>
</dbReference>
<protein>
    <submittedName>
        <fullName evidence="9">ABC transporter ATP-binding protein</fullName>
    </submittedName>
</protein>
<organism evidence="9 10">
    <name type="scientific">Paracoccus suum</name>
    <dbReference type="NCBI Taxonomy" id="2259340"/>
    <lineage>
        <taxon>Bacteria</taxon>
        <taxon>Pseudomonadati</taxon>
        <taxon>Pseudomonadota</taxon>
        <taxon>Alphaproteobacteria</taxon>
        <taxon>Rhodobacterales</taxon>
        <taxon>Paracoccaceae</taxon>
        <taxon>Paracoccus</taxon>
    </lineage>
</organism>
<gene>
    <name evidence="9" type="ORF">DRW48_09930</name>
</gene>
<dbReference type="EMBL" id="CP030918">
    <property type="protein sequence ID" value="AXC49970.1"/>
    <property type="molecule type" value="Genomic_DNA"/>
</dbReference>
<dbReference type="Gene3D" id="3.40.50.300">
    <property type="entry name" value="P-loop containing nucleotide triphosphate hydrolases"/>
    <property type="match status" value="1"/>
</dbReference>
<evidence type="ECO:0000256" key="7">
    <source>
        <dbReference type="ARBA" id="ARBA00023136"/>
    </source>
</evidence>
<dbReference type="FunFam" id="3.40.50.300:FF:000016">
    <property type="entry name" value="Oligopeptide ABC transporter ATP-binding component"/>
    <property type="match status" value="1"/>
</dbReference>
<keyword evidence="7" id="KW-0472">Membrane</keyword>
<dbReference type="InterPro" id="IPR017871">
    <property type="entry name" value="ABC_transporter-like_CS"/>
</dbReference>
<comment type="subcellular location">
    <subcellularLocation>
        <location evidence="1">Cell inner membrane</location>
        <topology evidence="1">Peripheral membrane protein</topology>
    </subcellularLocation>
</comment>
<evidence type="ECO:0000259" key="8">
    <source>
        <dbReference type="PROSITE" id="PS50893"/>
    </source>
</evidence>
<dbReference type="GO" id="GO:0005886">
    <property type="term" value="C:plasma membrane"/>
    <property type="evidence" value="ECO:0007669"/>
    <property type="project" value="UniProtKB-SubCell"/>
</dbReference>
<evidence type="ECO:0000313" key="10">
    <source>
        <dbReference type="Proteomes" id="UP000252023"/>
    </source>
</evidence>
<dbReference type="InterPro" id="IPR003439">
    <property type="entry name" value="ABC_transporter-like_ATP-bd"/>
</dbReference>